<dbReference type="PROSITE" id="PS50011">
    <property type="entry name" value="PROTEIN_KINASE_DOM"/>
    <property type="match status" value="1"/>
</dbReference>
<keyword evidence="10" id="KW-0723">Serine/threonine-protein kinase</keyword>
<feature type="compositionally biased region" description="Low complexity" evidence="7">
    <location>
        <begin position="871"/>
        <end position="881"/>
    </location>
</feature>
<keyword evidence="3" id="KW-0547">Nucleotide-binding</keyword>
<feature type="compositionally biased region" description="Low complexity" evidence="7">
    <location>
        <begin position="536"/>
        <end position="550"/>
    </location>
</feature>
<feature type="compositionally biased region" description="Polar residues" evidence="7">
    <location>
        <begin position="555"/>
        <end position="569"/>
    </location>
</feature>
<keyword evidence="5" id="KW-0067">ATP-binding</keyword>
<dbReference type="PANTHER" id="PTHR43671">
    <property type="entry name" value="SERINE/THREONINE-PROTEIN KINASE NEK"/>
    <property type="match status" value="1"/>
</dbReference>
<dbReference type="KEGG" id="uam:UABAM_05447"/>
<evidence type="ECO:0000313" key="11">
    <source>
        <dbReference type="Proteomes" id="UP000326354"/>
    </source>
</evidence>
<feature type="compositionally biased region" description="Basic and acidic residues" evidence="7">
    <location>
        <begin position="690"/>
        <end position="700"/>
    </location>
</feature>
<dbReference type="AlphaFoldDB" id="A0A5S9IUX8"/>
<gene>
    <name evidence="10" type="ORF">UABAM_05447</name>
</gene>
<keyword evidence="8" id="KW-0472">Membrane</keyword>
<dbReference type="CDD" id="cd14014">
    <property type="entry name" value="STKc_PknB_like"/>
    <property type="match status" value="1"/>
</dbReference>
<keyword evidence="2" id="KW-0808">Transferase</keyword>
<evidence type="ECO:0000256" key="8">
    <source>
        <dbReference type="SAM" id="Phobius"/>
    </source>
</evidence>
<evidence type="ECO:0000256" key="5">
    <source>
        <dbReference type="ARBA" id="ARBA00022840"/>
    </source>
</evidence>
<evidence type="ECO:0000256" key="7">
    <source>
        <dbReference type="SAM" id="MobiDB-lite"/>
    </source>
</evidence>
<dbReference type="EMBL" id="AP019860">
    <property type="protein sequence ID" value="BBM87045.1"/>
    <property type="molecule type" value="Genomic_DNA"/>
</dbReference>
<evidence type="ECO:0000256" key="1">
    <source>
        <dbReference type="ARBA" id="ARBA00012513"/>
    </source>
</evidence>
<feature type="compositionally biased region" description="Basic and acidic residues" evidence="7">
    <location>
        <begin position="443"/>
        <end position="456"/>
    </location>
</feature>
<dbReference type="Proteomes" id="UP000326354">
    <property type="component" value="Chromosome"/>
</dbReference>
<evidence type="ECO:0000256" key="6">
    <source>
        <dbReference type="SAM" id="Coils"/>
    </source>
</evidence>
<accession>A0A5S9IUX8</accession>
<feature type="coiled-coil region" evidence="6">
    <location>
        <begin position="1038"/>
        <end position="1085"/>
    </location>
</feature>
<feature type="compositionally biased region" description="Acidic residues" evidence="7">
    <location>
        <begin position="822"/>
        <end position="855"/>
    </location>
</feature>
<keyword evidence="11" id="KW-1185">Reference proteome</keyword>
<dbReference type="SUPFAM" id="SSF56112">
    <property type="entry name" value="Protein kinase-like (PK-like)"/>
    <property type="match status" value="1"/>
</dbReference>
<feature type="domain" description="Protein kinase" evidence="9">
    <location>
        <begin position="42"/>
        <end position="293"/>
    </location>
</feature>
<dbReference type="OrthoDB" id="9788659at2"/>
<dbReference type="RefSeq" id="WP_151971079.1">
    <property type="nucleotide sequence ID" value="NZ_AP019860.1"/>
</dbReference>
<feature type="coiled-coil region" evidence="6">
    <location>
        <begin position="1152"/>
        <end position="1179"/>
    </location>
</feature>
<dbReference type="EC" id="2.7.11.1" evidence="1"/>
<evidence type="ECO:0000256" key="2">
    <source>
        <dbReference type="ARBA" id="ARBA00022679"/>
    </source>
</evidence>
<feature type="region of interest" description="Disordered" evidence="7">
    <location>
        <begin position="401"/>
        <end position="578"/>
    </location>
</feature>
<dbReference type="InterPro" id="IPR000719">
    <property type="entry name" value="Prot_kinase_dom"/>
</dbReference>
<feature type="compositionally biased region" description="Acidic residues" evidence="7">
    <location>
        <begin position="794"/>
        <end position="805"/>
    </location>
</feature>
<dbReference type="GO" id="GO:0004674">
    <property type="term" value="F:protein serine/threonine kinase activity"/>
    <property type="evidence" value="ECO:0007669"/>
    <property type="project" value="UniProtKB-KW"/>
</dbReference>
<evidence type="ECO:0000313" key="10">
    <source>
        <dbReference type="EMBL" id="BBM87045.1"/>
    </source>
</evidence>
<protein>
    <recommendedName>
        <fullName evidence="1">non-specific serine/threonine protein kinase</fullName>
        <ecNumber evidence="1">2.7.11.1</ecNumber>
    </recommendedName>
</protein>
<keyword evidence="8" id="KW-0812">Transmembrane</keyword>
<evidence type="ECO:0000256" key="4">
    <source>
        <dbReference type="ARBA" id="ARBA00022777"/>
    </source>
</evidence>
<feature type="compositionally biased region" description="Basic and acidic residues" evidence="7">
    <location>
        <begin position="508"/>
        <end position="519"/>
    </location>
</feature>
<dbReference type="Pfam" id="PF00069">
    <property type="entry name" value="Pkinase"/>
    <property type="match status" value="1"/>
</dbReference>
<dbReference type="GO" id="GO:0005524">
    <property type="term" value="F:ATP binding"/>
    <property type="evidence" value="ECO:0007669"/>
    <property type="project" value="UniProtKB-KW"/>
</dbReference>
<dbReference type="PANTHER" id="PTHR43671:SF13">
    <property type="entry name" value="SERINE_THREONINE-PROTEIN KINASE NEK2"/>
    <property type="match status" value="1"/>
</dbReference>
<reference evidence="10 11" key="1">
    <citation type="submission" date="2019-08" db="EMBL/GenBank/DDBJ databases">
        <title>Complete genome sequence of Candidatus Uab amorphum.</title>
        <authorList>
            <person name="Shiratori T."/>
            <person name="Suzuki S."/>
            <person name="Kakizawa Y."/>
            <person name="Ishida K."/>
        </authorList>
    </citation>
    <scope>NUCLEOTIDE SEQUENCE [LARGE SCALE GENOMIC DNA]</scope>
    <source>
        <strain evidence="10 11">SRT547</strain>
    </source>
</reference>
<keyword evidence="6" id="KW-0175">Coiled coil</keyword>
<feature type="region of interest" description="Disordered" evidence="7">
    <location>
        <begin position="598"/>
        <end position="903"/>
    </location>
</feature>
<sequence>MIKRKDFKILSDIHDISLDETKIIELSPGTTIGPKVGSSRRYEIITLLGTGCIGCVYLVKDHESSGKLFVLKIIIPHHLNTQAKVDKFISLINDLYQLEHENYIEIIDLWKQKKLYFFVMEHIEGAALSDWLQQQKNTGKYVSIVDACKMVLQLCEVVKYFHETRAHRLLHPNNILIGEGDDICLKIGDLGLEELLNDSAWERLSIHENYQNYLSPESGSSSADGRLCDIYALGSILYEILTFQSYEEHIRLSSIRYDIPPGLDDIITKATRINPAERYRDIDALILALNTFQKSMVARKAKTLRYKESEVREKEKLNEASQILGAIVQKYKQKEKEKQKDEPQADEEQMASKFEEINAALKTKHEHFQIVETSRQKSPQPNNVEKVQNSEDELLELSKQIQTTPEENHMEKLFAEETTKREALSDIGPLEAIPVDPEEFPENEEKEKPQAEKKEESEEPLLGKPKKLKLKRYFPGAKSTGTNIKKISEEDREKRHITKKKLISSIQEQKEQNIADDFAHAQSILEKAKEEEQEQENTAAENTADTNATENTEEISSAESGDEIATTNKNKLKKYSLPSGNKKKRFKVTIDYKKDLESLGAPKKVGFSGAEQSEDNDAGENLKDAAENTEENTVGASTDSDGKSDTVDSESSQESATEDSKTSREAVWEQETQIDRKVERASEILDEPDEKQSLEQHGLDLEDLAQSDSTSEVNSTEESGESEAVEDEPEEESESVEEDESASDESESMEDESEAEESESEEKSESVEEGTSESDESEPVEDELEEKSESAKEDESESDESELVEDEPKAEESKPEEKSESVEEGESESDEPEPVEDEPQAEESVPEETVSDEATEEKQSQLEEENESKESVSSESEVTLSEPEDKDESAGKADEQDDSEVENEIQQVLNEGDELAMDNLFEEAIYKWMQVAHLIDPVEIEERLMQVIDMAVEIAQDHLDSDEIWEAKKLLDQVIEHNQDDFVQSLYDEINGKLDNREQEFQEAIGQVNNHIQKKQYQAAIDILNTIRDSFPEHSEVLDEQIVKVESAQRQIVADEEEYMQLMYTAKLLEDKENFQEALQTLEKIHQKQNVWRCPVTDISSDIERVSKMVASMQPSNKANQILTQIENLITQNKWKEAHEAFENPIFNRKLLPKVEKRIAEKKKKLAELQQQRKKKLATMVTLGVTCLVVVAVLVYTFAL</sequence>
<feature type="compositionally biased region" description="Basic and acidic residues" evidence="7">
    <location>
        <begin position="806"/>
        <end position="821"/>
    </location>
</feature>
<evidence type="ECO:0000256" key="3">
    <source>
        <dbReference type="ARBA" id="ARBA00022741"/>
    </source>
</evidence>
<dbReference type="InterPro" id="IPR050660">
    <property type="entry name" value="NEK_Ser/Thr_kinase"/>
</dbReference>
<feature type="compositionally biased region" description="Basic and acidic residues" evidence="7">
    <location>
        <begin position="406"/>
        <end position="424"/>
    </location>
</feature>
<feature type="compositionally biased region" description="Acidic residues" evidence="7">
    <location>
        <begin position="718"/>
        <end position="760"/>
    </location>
</feature>
<evidence type="ECO:0000259" key="9">
    <source>
        <dbReference type="PROSITE" id="PS50011"/>
    </source>
</evidence>
<dbReference type="InterPro" id="IPR011009">
    <property type="entry name" value="Kinase-like_dom_sf"/>
</dbReference>
<keyword evidence="4 10" id="KW-0418">Kinase</keyword>
<feature type="transmembrane region" description="Helical" evidence="8">
    <location>
        <begin position="1177"/>
        <end position="1199"/>
    </location>
</feature>
<name>A0A5S9IUX8_UABAM</name>
<dbReference type="Gene3D" id="1.10.510.10">
    <property type="entry name" value="Transferase(Phosphotransferase) domain 1"/>
    <property type="match status" value="1"/>
</dbReference>
<feature type="compositionally biased region" description="Acidic residues" evidence="7">
    <location>
        <begin position="767"/>
        <end position="786"/>
    </location>
</feature>
<proteinExistence type="predicted"/>
<feature type="compositionally biased region" description="Basic and acidic residues" evidence="7">
    <location>
        <begin position="658"/>
        <end position="683"/>
    </location>
</feature>
<organism evidence="10 11">
    <name type="scientific">Uabimicrobium amorphum</name>
    <dbReference type="NCBI Taxonomy" id="2596890"/>
    <lineage>
        <taxon>Bacteria</taxon>
        <taxon>Pseudomonadati</taxon>
        <taxon>Planctomycetota</taxon>
        <taxon>Candidatus Uabimicrobiia</taxon>
        <taxon>Candidatus Uabimicrobiales</taxon>
        <taxon>Candidatus Uabimicrobiaceae</taxon>
        <taxon>Candidatus Uabimicrobium</taxon>
    </lineage>
</organism>
<keyword evidence="8" id="KW-1133">Transmembrane helix</keyword>